<keyword evidence="2" id="KW-0255">Endonuclease</keyword>
<dbReference type="InterPro" id="IPR012296">
    <property type="entry name" value="Nuclease_put_TT1808"/>
</dbReference>
<dbReference type="SUPFAM" id="SSF52980">
    <property type="entry name" value="Restriction endonuclease-like"/>
    <property type="match status" value="1"/>
</dbReference>
<keyword evidence="2" id="KW-0540">Nuclease</keyword>
<dbReference type="PANTHER" id="PTHR34107">
    <property type="entry name" value="SLL0198 PROTEIN-RELATED"/>
    <property type="match status" value="1"/>
</dbReference>
<evidence type="ECO:0000313" key="3">
    <source>
        <dbReference type="Proteomes" id="UP001163152"/>
    </source>
</evidence>
<evidence type="ECO:0000259" key="1">
    <source>
        <dbReference type="Pfam" id="PF05685"/>
    </source>
</evidence>
<dbReference type="Proteomes" id="UP001163152">
    <property type="component" value="Chromosome"/>
</dbReference>
<dbReference type="GO" id="GO:0004519">
    <property type="term" value="F:endonuclease activity"/>
    <property type="evidence" value="ECO:0007669"/>
    <property type="project" value="UniProtKB-KW"/>
</dbReference>
<keyword evidence="3" id="KW-1185">Reference proteome</keyword>
<dbReference type="AlphaFoldDB" id="A0A9E8ZHI7"/>
<feature type="domain" description="Putative restriction endonuclease" evidence="1">
    <location>
        <begin position="4"/>
        <end position="144"/>
    </location>
</feature>
<keyword evidence="2" id="KW-0378">Hydrolase</keyword>
<dbReference type="PANTHER" id="PTHR34107:SF7">
    <property type="entry name" value="SLR2092 PROTEIN"/>
    <property type="match status" value="1"/>
</dbReference>
<dbReference type="InterPro" id="IPR008538">
    <property type="entry name" value="Uma2"/>
</dbReference>
<dbReference type="Pfam" id="PF05685">
    <property type="entry name" value="Uma2"/>
    <property type="match status" value="1"/>
</dbReference>
<dbReference type="InterPro" id="IPR011335">
    <property type="entry name" value="Restrct_endonuc-II-like"/>
</dbReference>
<evidence type="ECO:0000313" key="2">
    <source>
        <dbReference type="EMBL" id="WAL62856.1"/>
    </source>
</evidence>
<organism evidence="2 3">
    <name type="scientific">Thermocoleostomius sinensis A174</name>
    <dbReference type="NCBI Taxonomy" id="2016057"/>
    <lineage>
        <taxon>Bacteria</taxon>
        <taxon>Bacillati</taxon>
        <taxon>Cyanobacteriota</taxon>
        <taxon>Cyanophyceae</taxon>
        <taxon>Oculatellales</taxon>
        <taxon>Oculatellaceae</taxon>
        <taxon>Thermocoleostomius</taxon>
    </lineage>
</organism>
<reference evidence="2" key="1">
    <citation type="submission" date="2022-12" db="EMBL/GenBank/DDBJ databases">
        <title>Polyphasic identification of a Novel Hot-Spring Cyanobacterium Ocullathermofonsia sinensis gen nov. sp. nov. and Genomic Insights on its Adaptations to the Thermal Habitat.</title>
        <authorList>
            <person name="Daroch M."/>
            <person name="Tang J."/>
            <person name="Jiang Y."/>
        </authorList>
    </citation>
    <scope>NUCLEOTIDE SEQUENCE</scope>
    <source>
        <strain evidence="2">PKUAC-SCTA174</strain>
    </source>
</reference>
<accession>A0A9E8ZHI7</accession>
<dbReference type="CDD" id="cd06260">
    <property type="entry name" value="DUF820-like"/>
    <property type="match status" value="1"/>
</dbReference>
<dbReference type="KEGG" id="tsin:OXH18_15085"/>
<sequence>MTDSPADFTSGEINTRFCARLFAWVEPRQLGYVLSSSVGYRLTNGEVVAPRCSFILKERLKRAPRTYPELMPDLIMEIKSAFDRIAPVREKVLSFVNQGIRIGLLIDPDQRTVTVYRSNAAESVLEDGQLLTIPELLPGWELPISELWGTAA</sequence>
<dbReference type="EMBL" id="CP113797">
    <property type="protein sequence ID" value="WAL62856.1"/>
    <property type="molecule type" value="Genomic_DNA"/>
</dbReference>
<gene>
    <name evidence="2" type="ORF">OXH18_15085</name>
</gene>
<dbReference type="Gene3D" id="3.90.1570.10">
    <property type="entry name" value="tt1808, chain A"/>
    <property type="match status" value="1"/>
</dbReference>
<name>A0A9E8ZHI7_9CYAN</name>
<dbReference type="RefSeq" id="WP_268613191.1">
    <property type="nucleotide sequence ID" value="NZ_CP113797.1"/>
</dbReference>
<proteinExistence type="predicted"/>
<protein>
    <submittedName>
        <fullName evidence="2">Uma2 family endonuclease</fullName>
    </submittedName>
</protein>